<accession>A0ABW5EAN8</accession>
<evidence type="ECO:0000256" key="4">
    <source>
        <dbReference type="ARBA" id="ARBA00022982"/>
    </source>
</evidence>
<evidence type="ECO:0000256" key="5">
    <source>
        <dbReference type="ARBA" id="ARBA00023004"/>
    </source>
</evidence>
<dbReference type="RefSeq" id="WP_265720725.1">
    <property type="nucleotide sequence ID" value="NZ_JAPIVK010000005.1"/>
</dbReference>
<keyword evidence="9" id="KW-1185">Reference proteome</keyword>
<feature type="transmembrane region" description="Helical" evidence="6">
    <location>
        <begin position="56"/>
        <end position="75"/>
    </location>
</feature>
<protein>
    <submittedName>
        <fullName evidence="8">Ethylbenzene dehydrogenase-related protein</fullName>
    </submittedName>
</protein>
<sequence length="523" mass="58822">MTKYSKSNLWILFHTAAVLALLVNLSSGLRIATLRRPAIAQIAELLPDGRVHQLHFLGACALTAIACAYLLFRLYTLIRGGFRSLDWKNFDYHRCVIWGGCAVLAVSLASGWLLLSDTAALGSPRELHFAAALGMLLYLFFHGGSYLLQYGRRALLLILRPTRQPGGRLLASAAVATGVVLGGWHFIAGSAQHSLPVLRVSVSTPIHIDGAADETEWTSAQPLTLSTEGGANFANGNTPVTLRALHNTREIYFLISWRDPTESLTHLPLRKTENGWQVQQDGFHRFDETRYYEDKFAVLLSDACDFGAAGTAHLGRKPLDNKPANWHGHGYHYSDSDRIHDLWHWKAVRTNDMYLADDNFIGPPDIRRPGRRRYTAGYRKDGKESGSYVMNWQWYRPDTVIPKRLPRLAEQLARYESAGGDSDWVIPWFDFAPYAAENDDFPEGTLMPSVIYSSNRFEGDRADVRARARWRDGRWTLELARPLDTGSAKDVAIHTGTCLWVSAFDRAQVAHTRHNRPIRLELE</sequence>
<keyword evidence="5" id="KW-0408">Iron</keyword>
<feature type="transmembrane region" description="Helical" evidence="6">
    <location>
        <begin position="95"/>
        <end position="115"/>
    </location>
</feature>
<evidence type="ECO:0000256" key="2">
    <source>
        <dbReference type="ARBA" id="ARBA00022617"/>
    </source>
</evidence>
<feature type="domain" description="Cytochrome c-552/DMSO reductase-like haem-binding" evidence="7">
    <location>
        <begin position="214"/>
        <end position="516"/>
    </location>
</feature>
<evidence type="ECO:0000259" key="7">
    <source>
        <dbReference type="SMART" id="SM00887"/>
    </source>
</evidence>
<evidence type="ECO:0000313" key="8">
    <source>
        <dbReference type="EMBL" id="MFD2310641.1"/>
    </source>
</evidence>
<organism evidence="8 9">
    <name type="scientific">Microbulbifer halophilus</name>
    <dbReference type="NCBI Taxonomy" id="453963"/>
    <lineage>
        <taxon>Bacteria</taxon>
        <taxon>Pseudomonadati</taxon>
        <taxon>Pseudomonadota</taxon>
        <taxon>Gammaproteobacteria</taxon>
        <taxon>Cellvibrionales</taxon>
        <taxon>Microbulbiferaceae</taxon>
        <taxon>Microbulbifer</taxon>
    </lineage>
</organism>
<dbReference type="Pfam" id="PF09459">
    <property type="entry name" value="EB_dh"/>
    <property type="match status" value="1"/>
</dbReference>
<keyword evidence="4" id="KW-0249">Electron transport</keyword>
<evidence type="ECO:0000256" key="1">
    <source>
        <dbReference type="ARBA" id="ARBA00022448"/>
    </source>
</evidence>
<proteinExistence type="predicted"/>
<keyword evidence="6" id="KW-0812">Transmembrane</keyword>
<dbReference type="InterPro" id="IPR019020">
    <property type="entry name" value="Cyt-c552/DMSO_Rdtase_haem-bd"/>
</dbReference>
<gene>
    <name evidence="8" type="ORF">ACFSKX_09460</name>
</gene>
<evidence type="ECO:0000256" key="6">
    <source>
        <dbReference type="SAM" id="Phobius"/>
    </source>
</evidence>
<evidence type="ECO:0000313" key="9">
    <source>
        <dbReference type="Proteomes" id="UP001597425"/>
    </source>
</evidence>
<feature type="transmembrane region" description="Helical" evidence="6">
    <location>
        <begin position="127"/>
        <end position="148"/>
    </location>
</feature>
<feature type="transmembrane region" description="Helical" evidence="6">
    <location>
        <begin position="169"/>
        <end position="187"/>
    </location>
</feature>
<evidence type="ECO:0000256" key="3">
    <source>
        <dbReference type="ARBA" id="ARBA00022723"/>
    </source>
</evidence>
<keyword evidence="2" id="KW-0349">Heme</keyword>
<dbReference type="EMBL" id="JBHUJD010000010">
    <property type="protein sequence ID" value="MFD2310641.1"/>
    <property type="molecule type" value="Genomic_DNA"/>
</dbReference>
<dbReference type="Proteomes" id="UP001597425">
    <property type="component" value="Unassembled WGS sequence"/>
</dbReference>
<dbReference type="SMART" id="SM00887">
    <property type="entry name" value="EB_dh"/>
    <property type="match status" value="1"/>
</dbReference>
<comment type="caution">
    <text evidence="8">The sequence shown here is derived from an EMBL/GenBank/DDBJ whole genome shotgun (WGS) entry which is preliminary data.</text>
</comment>
<keyword evidence="3" id="KW-0479">Metal-binding</keyword>
<keyword evidence="6" id="KW-1133">Transmembrane helix</keyword>
<dbReference type="CDD" id="cd09625">
    <property type="entry name" value="DOMON_like_cytochrome"/>
    <property type="match status" value="1"/>
</dbReference>
<name>A0ABW5EAN8_9GAMM</name>
<dbReference type="Gene3D" id="2.60.40.1190">
    <property type="match status" value="1"/>
</dbReference>
<dbReference type="SUPFAM" id="SSF49344">
    <property type="entry name" value="CBD9-like"/>
    <property type="match status" value="1"/>
</dbReference>
<reference evidence="9" key="1">
    <citation type="journal article" date="2019" name="Int. J. Syst. Evol. Microbiol.">
        <title>The Global Catalogue of Microorganisms (GCM) 10K type strain sequencing project: providing services to taxonomists for standard genome sequencing and annotation.</title>
        <authorList>
            <consortium name="The Broad Institute Genomics Platform"/>
            <consortium name="The Broad Institute Genome Sequencing Center for Infectious Disease"/>
            <person name="Wu L."/>
            <person name="Ma J."/>
        </authorList>
    </citation>
    <scope>NUCLEOTIDE SEQUENCE [LARGE SCALE GENOMIC DNA]</scope>
    <source>
        <strain evidence="9">KCTC 12848</strain>
    </source>
</reference>
<keyword evidence="1" id="KW-0813">Transport</keyword>
<keyword evidence="6" id="KW-0472">Membrane</keyword>